<keyword evidence="1" id="KW-0812">Transmembrane</keyword>
<evidence type="ECO:0000313" key="2">
    <source>
        <dbReference type="EMBL" id="TFY64568.1"/>
    </source>
</evidence>
<proteinExistence type="predicted"/>
<accession>A0A4Y9YS93</accession>
<evidence type="ECO:0000256" key="1">
    <source>
        <dbReference type="SAM" id="Phobius"/>
    </source>
</evidence>
<comment type="caution">
    <text evidence="2">The sequence shown here is derived from an EMBL/GenBank/DDBJ whole genome shotgun (WGS) entry which is preliminary data.</text>
</comment>
<reference evidence="2 3" key="1">
    <citation type="submission" date="2019-01" db="EMBL/GenBank/DDBJ databases">
        <title>Genome sequencing of the rare red list fungi Fomitopsis rosea.</title>
        <authorList>
            <person name="Buettner E."/>
            <person name="Kellner H."/>
        </authorList>
    </citation>
    <scope>NUCLEOTIDE SEQUENCE [LARGE SCALE GENOMIC DNA]</scope>
    <source>
        <strain evidence="2 3">DSM 105464</strain>
    </source>
</reference>
<name>A0A4Y9YS93_9APHY</name>
<keyword evidence="1" id="KW-0472">Membrane</keyword>
<evidence type="ECO:0000313" key="3">
    <source>
        <dbReference type="Proteomes" id="UP000298390"/>
    </source>
</evidence>
<dbReference type="AlphaFoldDB" id="A0A4Y9YS93"/>
<feature type="transmembrane region" description="Helical" evidence="1">
    <location>
        <begin position="237"/>
        <end position="257"/>
    </location>
</feature>
<dbReference type="EMBL" id="SEKV01000095">
    <property type="protein sequence ID" value="TFY64568.1"/>
    <property type="molecule type" value="Genomic_DNA"/>
</dbReference>
<protein>
    <submittedName>
        <fullName evidence="2">Uncharacterized protein</fullName>
    </submittedName>
</protein>
<feature type="transmembrane region" description="Helical" evidence="1">
    <location>
        <begin position="324"/>
        <end position="347"/>
    </location>
</feature>
<sequence length="413" mass="47068">MLSEPRSRSPVSISPWAPQGHPEGQRYFTKLINDIRYHTDHYFEDEASLNVINELAAALHSDLRKHPNLPADIEVVLHVFKNEQNEMECSYYLASEAERSVFWLEEVDTTLITENFRPVRNASYLMWERFVNMHGLREARLERHRSVFDQSPAEPSCLLRLISPMFFNLPLQYLRELEKIYVDRTVNYKSWSMFVTNLQSDWGNSITPATVLLTANVGLLAIQSVDTGNPDRSVAQIASYVSTFLSLGNIMLCTILAQRHRLNANMTADLAGTYVDGRANFPYGLELVAVSFSLPSVMFLWGLAAFYVAVAWVSLEGTSLWTRLLSGFIFAMITVCIGLIVVFDFWATKRLRVEPAPRKLDRVAYPRQLMRDAWASVLGASSVIRKTRCKVLSHIPKRKKRVTEDQTFSFASG</sequence>
<feature type="transmembrane region" description="Helical" evidence="1">
    <location>
        <begin position="287"/>
        <end position="312"/>
    </location>
</feature>
<organism evidence="2 3">
    <name type="scientific">Rhodofomes roseus</name>
    <dbReference type="NCBI Taxonomy" id="34475"/>
    <lineage>
        <taxon>Eukaryota</taxon>
        <taxon>Fungi</taxon>
        <taxon>Dikarya</taxon>
        <taxon>Basidiomycota</taxon>
        <taxon>Agaricomycotina</taxon>
        <taxon>Agaricomycetes</taxon>
        <taxon>Polyporales</taxon>
        <taxon>Rhodofomes</taxon>
    </lineage>
</organism>
<dbReference type="Proteomes" id="UP000298390">
    <property type="component" value="Unassembled WGS sequence"/>
</dbReference>
<keyword evidence="1" id="KW-1133">Transmembrane helix</keyword>
<dbReference type="STRING" id="34475.A0A4Y9YS93"/>
<gene>
    <name evidence="2" type="ORF">EVJ58_g2543</name>
</gene>